<feature type="compositionally biased region" description="Polar residues" evidence="2">
    <location>
        <begin position="373"/>
        <end position="382"/>
    </location>
</feature>
<accession>S9V2E1</accession>
<name>S9V2E1_9TRYP</name>
<dbReference type="AlphaFoldDB" id="S9V2E1"/>
<evidence type="ECO:0000256" key="2">
    <source>
        <dbReference type="SAM" id="MobiDB-lite"/>
    </source>
</evidence>
<feature type="compositionally biased region" description="Basic and acidic residues" evidence="2">
    <location>
        <begin position="291"/>
        <end position="304"/>
    </location>
</feature>
<comment type="caution">
    <text evidence="3">The sequence shown here is derived from an EMBL/GenBank/DDBJ whole genome shotgun (WGS) entry which is preliminary data.</text>
</comment>
<keyword evidence="4" id="KW-1185">Reference proteome</keyword>
<evidence type="ECO:0000313" key="4">
    <source>
        <dbReference type="Proteomes" id="UP000015354"/>
    </source>
</evidence>
<dbReference type="Proteomes" id="UP000015354">
    <property type="component" value="Unassembled WGS sequence"/>
</dbReference>
<feature type="coiled-coil region" evidence="1">
    <location>
        <begin position="160"/>
        <end position="226"/>
    </location>
</feature>
<reference evidence="3 4" key="1">
    <citation type="journal article" date="2013" name="PLoS ONE">
        <title>Predicting the Proteins of Angomonas deanei, Strigomonas culicis and Their Respective Endosymbionts Reveals New Aspects of the Trypanosomatidae Family.</title>
        <authorList>
            <person name="Motta M.C."/>
            <person name="Martins A.C."/>
            <person name="de Souza S.S."/>
            <person name="Catta-Preta C.M."/>
            <person name="Silva R."/>
            <person name="Klein C.C."/>
            <person name="de Almeida L.G."/>
            <person name="de Lima Cunha O."/>
            <person name="Ciapina L.P."/>
            <person name="Brocchi M."/>
            <person name="Colabardini A.C."/>
            <person name="de Araujo Lima B."/>
            <person name="Machado C.R."/>
            <person name="de Almeida Soares C.M."/>
            <person name="Probst C.M."/>
            <person name="de Menezes C.B."/>
            <person name="Thompson C.E."/>
            <person name="Bartholomeu D.C."/>
            <person name="Gradia D.F."/>
            <person name="Pavoni D.P."/>
            <person name="Grisard E.C."/>
            <person name="Fantinatti-Garboggini F."/>
            <person name="Marchini F.K."/>
            <person name="Rodrigues-Luiz G.F."/>
            <person name="Wagner G."/>
            <person name="Goldman G.H."/>
            <person name="Fietto J.L."/>
            <person name="Elias M.C."/>
            <person name="Goldman M.H."/>
            <person name="Sagot M.F."/>
            <person name="Pereira M."/>
            <person name="Stoco P.H."/>
            <person name="de Mendonca-Neto R.P."/>
            <person name="Teixeira S.M."/>
            <person name="Maciel T.E."/>
            <person name="de Oliveira Mendes T.A."/>
            <person name="Urmenyi T.P."/>
            <person name="de Souza W."/>
            <person name="Schenkman S."/>
            <person name="de Vasconcelos A.T."/>
        </authorList>
    </citation>
    <scope>NUCLEOTIDE SEQUENCE [LARGE SCALE GENOMIC DNA]</scope>
</reference>
<dbReference type="EMBL" id="ATMH01000025">
    <property type="protein sequence ID" value="EPY37272.1"/>
    <property type="molecule type" value="Genomic_DNA"/>
</dbReference>
<evidence type="ECO:0000256" key="1">
    <source>
        <dbReference type="SAM" id="Coils"/>
    </source>
</evidence>
<gene>
    <name evidence="3" type="ORF">STCU_00025</name>
</gene>
<organism evidence="3 4">
    <name type="scientific">Strigomonas culicis</name>
    <dbReference type="NCBI Taxonomy" id="28005"/>
    <lineage>
        <taxon>Eukaryota</taxon>
        <taxon>Discoba</taxon>
        <taxon>Euglenozoa</taxon>
        <taxon>Kinetoplastea</taxon>
        <taxon>Metakinetoplastina</taxon>
        <taxon>Trypanosomatida</taxon>
        <taxon>Trypanosomatidae</taxon>
        <taxon>Strigomonadinae</taxon>
        <taxon>Strigomonas</taxon>
    </lineage>
</organism>
<proteinExistence type="predicted"/>
<protein>
    <submittedName>
        <fullName evidence="3">Kinesin K39</fullName>
    </submittedName>
</protein>
<evidence type="ECO:0000313" key="3">
    <source>
        <dbReference type="EMBL" id="EPY37272.1"/>
    </source>
</evidence>
<keyword evidence="1" id="KW-0175">Coiled coil</keyword>
<feature type="region of interest" description="Disordered" evidence="2">
    <location>
        <begin position="252"/>
        <end position="382"/>
    </location>
</feature>
<sequence>MEDPEFFLDNVPPLEELREERVRLLGQVRHHKDEQDAVTLDIEGHEMSPEVAELAARVDRLELFNRRAEAYVETELTQEVEDVIAKDQRQSEEDIAAFIQELQGHREQTLKRIATVQDRSAKAAVHLKASHEDPVDADQEKSIQHAVRNVEEGATLAEKVKKFRALKTKLQADIMRQKREGKQLEESMTARIKNTDLANARNARLCRELNSKNAALTTNVQLLLNQLNVEHYGINNAPSAKQIAEERLALQDTPDDTPAPSRGPASHKRGPAGSQGSRPPLVALKPTASQRSRDAASRTEREESASQLRPQVGGSVASEARSGRSSRRESLSRPPLPASKPAASQQSRDEAGSQAQRSRKNSHGSAARPASISAKSTGSQRN</sequence>
<dbReference type="OrthoDB" id="265280at2759"/>